<dbReference type="eggNOG" id="KOG1801">
    <property type="taxonomic scope" value="Eukaryota"/>
</dbReference>
<dbReference type="Proteomes" id="UP000001568">
    <property type="component" value="Chromosome 13"/>
</dbReference>
<evidence type="ECO:0000256" key="4">
    <source>
        <dbReference type="ARBA" id="ARBA00022840"/>
    </source>
</evidence>
<feature type="region of interest" description="Disordered" evidence="5">
    <location>
        <begin position="29"/>
        <end position="55"/>
    </location>
</feature>
<dbReference type="InterPro" id="IPR041677">
    <property type="entry name" value="DNA2/NAM7_AAA_11"/>
</dbReference>
<accession>A4S6Q6</accession>
<dbReference type="OMA" id="KRATHIK"/>
<dbReference type="Proteomes" id="UP000001568">
    <property type="component" value="Chromosome 21"/>
</dbReference>
<proteinExistence type="predicted"/>
<keyword evidence="4" id="KW-0067">ATP-binding</keyword>
<dbReference type="HOGENOM" id="CLU_019438_0_0_1"/>
<dbReference type="EMBL" id="CP000601">
    <property type="protein sequence ID" value="ABP01182.1"/>
    <property type="molecule type" value="Genomic_DNA"/>
</dbReference>
<dbReference type="KEGG" id="olu:OSTLU_29705"/>
<evidence type="ECO:0000256" key="1">
    <source>
        <dbReference type="ARBA" id="ARBA00022741"/>
    </source>
</evidence>
<dbReference type="AlphaFoldDB" id="A4S6Q6"/>
<dbReference type="Gene3D" id="3.40.50.300">
    <property type="entry name" value="P-loop containing nucleotide triphosphate hydrolases"/>
    <property type="match status" value="2"/>
</dbReference>
<dbReference type="InterPro" id="IPR027417">
    <property type="entry name" value="P-loop_NTPase"/>
</dbReference>
<evidence type="ECO:0000256" key="5">
    <source>
        <dbReference type="SAM" id="MobiDB-lite"/>
    </source>
</evidence>
<dbReference type="GO" id="GO:0004386">
    <property type="term" value="F:helicase activity"/>
    <property type="evidence" value="ECO:0007669"/>
    <property type="project" value="UniProtKB-KW"/>
</dbReference>
<dbReference type="Pfam" id="PF13087">
    <property type="entry name" value="AAA_12"/>
    <property type="match status" value="1"/>
</dbReference>
<sequence>MAHACFVRPRVAFAHQIVGAKRATHIKFSDSDEDDDERVDGKSGVEGDDESSCDEREGEYVLPLNASQRRALRRFFARDGHFDQLQMVQGPPGCGKTHFIVSLLAVLAAKKQRVLVCAPSNKAVCVVMELYLRTCGEDAAPCVLTGAEDTLREASSVDGGAMDYFIFERCNVIASSFRRSFVSGGDGIRESAKAARRALESIAPSFCKGVVAEGLSAVAAMDDEASMRARGEEIAREIEKGSGRGERSDEFAREALNRASLVFCTLASAGQSIMSSLEQPDALVVDEAAQALEPEIAIPFLRYPRKALLVGDPAQLPATLISEIARRHGHATSLMERLMSANAERASLLDTQYRMHPSIASWPAAQFYGGRLANADHVLTRNLPQGLSSSVPSYAFVDVASVESGGVGKSKWNQREADVACALIRALKTKSPTLFVVCITFYSAQVRAIARALQRAGVRDVAVHSVDSFQGSEADVVVCSAVRSNAKANVGFLSDKRRLNVALTRAKYSSIVLGSRDTLSRCGVDALRSLVEDAAARDVIVSEHDIVRRIIRN</sequence>
<gene>
    <name evidence="8" type="ORF">OSTLU_27204</name>
    <name evidence="9" type="ORF">OSTLU_29705</name>
</gene>
<evidence type="ECO:0000256" key="3">
    <source>
        <dbReference type="ARBA" id="ARBA00022806"/>
    </source>
</evidence>
<evidence type="ECO:0000313" key="10">
    <source>
        <dbReference type="Proteomes" id="UP000001568"/>
    </source>
</evidence>
<dbReference type="InterPro" id="IPR045055">
    <property type="entry name" value="DNA2/NAM7-like"/>
</dbReference>
<keyword evidence="2" id="KW-0378">Hydrolase</keyword>
<dbReference type="RefSeq" id="XP_001422823.1">
    <property type="nucleotide sequence ID" value="XM_001422786.1"/>
</dbReference>
<dbReference type="GO" id="GO:0005694">
    <property type="term" value="C:chromosome"/>
    <property type="evidence" value="ECO:0007669"/>
    <property type="project" value="UniProtKB-ARBA"/>
</dbReference>
<evidence type="ECO:0000259" key="6">
    <source>
        <dbReference type="Pfam" id="PF13086"/>
    </source>
</evidence>
<evidence type="ECO:0000256" key="2">
    <source>
        <dbReference type="ARBA" id="ARBA00022801"/>
    </source>
</evidence>
<feature type="domain" description="DNA2/NAM7 helicase-like C-terminal" evidence="7">
    <location>
        <begin position="331"/>
        <end position="516"/>
    </location>
</feature>
<dbReference type="OrthoDB" id="6513042at2759"/>
<keyword evidence="1" id="KW-0547">Nucleotide-binding</keyword>
<dbReference type="RefSeq" id="XP_001421132.1">
    <property type="nucleotide sequence ID" value="XM_001421095.1"/>
</dbReference>
<name>A4S6Q6_OSTLU</name>
<dbReference type="InterPro" id="IPR047187">
    <property type="entry name" value="SF1_C_Upf1"/>
</dbReference>
<dbReference type="CDD" id="cd18808">
    <property type="entry name" value="SF1_C_Upf1"/>
    <property type="match status" value="1"/>
</dbReference>
<dbReference type="GeneID" id="5006966"/>
<dbReference type="SUPFAM" id="SSF52540">
    <property type="entry name" value="P-loop containing nucleoside triphosphate hydrolases"/>
    <property type="match status" value="1"/>
</dbReference>
<feature type="domain" description="DNA2/NAM7 helicase helicase" evidence="6">
    <location>
        <begin position="64"/>
        <end position="323"/>
    </location>
</feature>
<evidence type="ECO:0000313" key="8">
    <source>
        <dbReference type="EMBL" id="ABO99425.1"/>
    </source>
</evidence>
<dbReference type="EMBL" id="CP000593">
    <property type="protein sequence ID" value="ABO99425.1"/>
    <property type="molecule type" value="Genomic_DNA"/>
</dbReference>
<keyword evidence="3" id="KW-0347">Helicase</keyword>
<evidence type="ECO:0000313" key="9">
    <source>
        <dbReference type="EMBL" id="ABP01182.1"/>
    </source>
</evidence>
<dbReference type="Gramene" id="ABO99425">
    <property type="protein sequence ID" value="ABO99425"/>
    <property type="gene ID" value="OSTLU_27204"/>
</dbReference>
<dbReference type="STRING" id="436017.A4S6Q6"/>
<keyword evidence="10" id="KW-1185">Reference proteome</keyword>
<dbReference type="GeneID" id="5005195"/>
<protein>
    <recommendedName>
        <fullName evidence="11">AAA+ ATPase domain-containing protein</fullName>
    </recommendedName>
</protein>
<evidence type="ECO:0000259" key="7">
    <source>
        <dbReference type="Pfam" id="PF13087"/>
    </source>
</evidence>
<reference evidence="8 10" key="1">
    <citation type="journal article" date="2007" name="Proc. Natl. Acad. Sci. U.S.A.">
        <title>The tiny eukaryote Ostreococcus provides genomic insights into the paradox of plankton speciation.</title>
        <authorList>
            <person name="Palenik B."/>
            <person name="Grimwood J."/>
            <person name="Aerts A."/>
            <person name="Rouze P."/>
            <person name="Salamov A."/>
            <person name="Putnam N."/>
            <person name="Dupont C."/>
            <person name="Jorgensen R."/>
            <person name="Derelle E."/>
            <person name="Rombauts S."/>
            <person name="Zhou K."/>
            <person name="Otillar R."/>
            <person name="Merchant S.S."/>
            <person name="Podell S."/>
            <person name="Gaasterland T."/>
            <person name="Napoli C."/>
            <person name="Gendler K."/>
            <person name="Manuell A."/>
            <person name="Tai V."/>
            <person name="Vallon O."/>
            <person name="Piganeau G."/>
            <person name="Jancek S."/>
            <person name="Heijde M."/>
            <person name="Jabbari K."/>
            <person name="Bowler C."/>
            <person name="Lohr M."/>
            <person name="Robbens S."/>
            <person name="Werner G."/>
            <person name="Dubchak I."/>
            <person name="Pazour G.J."/>
            <person name="Ren Q."/>
            <person name="Paulsen I."/>
            <person name="Delwiche C."/>
            <person name="Schmutz J."/>
            <person name="Rokhsar D."/>
            <person name="Van de Peer Y."/>
            <person name="Moreau H."/>
            <person name="Grigoriev I.V."/>
        </authorList>
    </citation>
    <scope>NUCLEOTIDE SEQUENCE [LARGE SCALE GENOMIC DNA]</scope>
    <source>
        <strain evidence="8 10">CCE9901</strain>
    </source>
</reference>
<evidence type="ECO:0008006" key="11">
    <source>
        <dbReference type="Google" id="ProtNLM"/>
    </source>
</evidence>
<dbReference type="GO" id="GO:0016787">
    <property type="term" value="F:hydrolase activity"/>
    <property type="evidence" value="ECO:0007669"/>
    <property type="project" value="UniProtKB-KW"/>
</dbReference>
<dbReference type="PANTHER" id="PTHR10887:SF522">
    <property type="entry name" value="P-LOOP CONTAINING NUCLEOSIDE TRIPHOSPHATE HYDROLASES SUPERFAMILY PROTEIN"/>
    <property type="match status" value="1"/>
</dbReference>
<organism evidence="8 10">
    <name type="scientific">Ostreococcus lucimarinus (strain CCE9901)</name>
    <dbReference type="NCBI Taxonomy" id="436017"/>
    <lineage>
        <taxon>Eukaryota</taxon>
        <taxon>Viridiplantae</taxon>
        <taxon>Chlorophyta</taxon>
        <taxon>Mamiellophyceae</taxon>
        <taxon>Mamiellales</taxon>
        <taxon>Bathycoccaceae</taxon>
        <taxon>Ostreococcus</taxon>
    </lineage>
</organism>
<dbReference type="PANTHER" id="PTHR10887">
    <property type="entry name" value="DNA2/NAM7 HELICASE FAMILY"/>
    <property type="match status" value="1"/>
</dbReference>
<dbReference type="GO" id="GO:0005524">
    <property type="term" value="F:ATP binding"/>
    <property type="evidence" value="ECO:0007669"/>
    <property type="project" value="UniProtKB-KW"/>
</dbReference>
<dbReference type="Pfam" id="PF13086">
    <property type="entry name" value="AAA_11"/>
    <property type="match status" value="1"/>
</dbReference>
<dbReference type="InterPro" id="IPR041679">
    <property type="entry name" value="DNA2/NAM7-like_C"/>
</dbReference>
<dbReference type="Gramene" id="ABP01182">
    <property type="protein sequence ID" value="ABP01182"/>
    <property type="gene ID" value="OSTLU_29705"/>
</dbReference>
<dbReference type="FunFam" id="3.40.50.300:FF:000326">
    <property type="entry name" value="P-loop containing nucleoside triphosphate hydrolase"/>
    <property type="match status" value="1"/>
</dbReference>
<dbReference type="KEGG" id="olu:OSTLU_27204"/>